<sequence>MHYMNEPTIEARSEQPYVGITAKVSGHIGEAPELAAEVLAWLSARNESPAGLPFIRFWCLDEDKDRLIEVGIPTKKLLPEDQRIISGYLPGGDFAHAIHKGPPEHFWSSADGLADWLAREGLSAALRYEGETKIWDGHMAFFVTDPVEKKTRDAWVIELFILLLADHAA</sequence>
<accession>A0A1C7E8A9</accession>
<organism evidence="2 3">
    <name type="scientific">Planococcus plakortidis</name>
    <dbReference type="NCBI Taxonomy" id="1038856"/>
    <lineage>
        <taxon>Bacteria</taxon>
        <taxon>Bacillati</taxon>
        <taxon>Bacillota</taxon>
        <taxon>Bacilli</taxon>
        <taxon>Bacillales</taxon>
        <taxon>Caryophanaceae</taxon>
        <taxon>Planococcus</taxon>
    </lineage>
</organism>
<dbReference type="AlphaFoldDB" id="A0A1C7E8A9"/>
<feature type="domain" description="GyrI-like small molecule binding" evidence="1">
    <location>
        <begin position="6"/>
        <end position="125"/>
    </location>
</feature>
<keyword evidence="3" id="KW-1185">Reference proteome</keyword>
<dbReference type="EMBL" id="CP016539">
    <property type="protein sequence ID" value="ANU19958.1"/>
    <property type="molecule type" value="Genomic_DNA"/>
</dbReference>
<proteinExistence type="predicted"/>
<evidence type="ECO:0000313" key="2">
    <source>
        <dbReference type="EMBL" id="ANU19958.1"/>
    </source>
</evidence>
<dbReference type="Pfam" id="PF06445">
    <property type="entry name" value="GyrI-like"/>
    <property type="match status" value="1"/>
</dbReference>
<dbReference type="SUPFAM" id="SSF55136">
    <property type="entry name" value="Probable bacterial effector-binding domain"/>
    <property type="match status" value="1"/>
</dbReference>
<gene>
    <name evidence="2" type="ORF">BBI15_06920</name>
</gene>
<reference evidence="2" key="1">
    <citation type="submission" date="2016-10" db="EMBL/GenBank/DDBJ databases">
        <authorList>
            <person name="See-Too W.S."/>
        </authorList>
    </citation>
    <scope>NUCLEOTIDE SEQUENCE [LARGE SCALE GENOMIC DNA]</scope>
    <source>
        <strain evidence="2">DSM 23997</strain>
    </source>
</reference>
<dbReference type="KEGG" id="ppla:BBI15_06920"/>
<dbReference type="Gene3D" id="3.20.80.10">
    <property type="entry name" value="Regulatory factor, effector binding domain"/>
    <property type="match status" value="1"/>
</dbReference>
<dbReference type="Proteomes" id="UP000092650">
    <property type="component" value="Chromosome"/>
</dbReference>
<dbReference type="STRING" id="1038856.BBI15_06920"/>
<evidence type="ECO:0000259" key="1">
    <source>
        <dbReference type="Pfam" id="PF06445"/>
    </source>
</evidence>
<protein>
    <recommendedName>
        <fullName evidence="1">GyrI-like small molecule binding domain-containing protein</fullName>
    </recommendedName>
</protein>
<evidence type="ECO:0000313" key="3">
    <source>
        <dbReference type="Proteomes" id="UP000092650"/>
    </source>
</evidence>
<dbReference type="OrthoDB" id="64208at2"/>
<dbReference type="RefSeq" id="WP_068869684.1">
    <property type="nucleotide sequence ID" value="NZ_CP016539.2"/>
</dbReference>
<dbReference type="InterPro" id="IPR029442">
    <property type="entry name" value="GyrI-like"/>
</dbReference>
<name>A0A1C7E8A9_9BACL</name>
<dbReference type="InterPro" id="IPR011256">
    <property type="entry name" value="Reg_factor_effector_dom_sf"/>
</dbReference>